<feature type="domain" description="4Fe-4S ferredoxin-type" evidence="8">
    <location>
        <begin position="256"/>
        <end position="284"/>
    </location>
</feature>
<dbReference type="Pfam" id="PF12801">
    <property type="entry name" value="Fer4_5"/>
    <property type="match status" value="1"/>
</dbReference>
<dbReference type="PROSITE" id="PS51379">
    <property type="entry name" value="4FE4S_FER_2"/>
    <property type="match status" value="1"/>
</dbReference>
<keyword evidence="4" id="KW-0249">Electron transport</keyword>
<evidence type="ECO:0000256" key="7">
    <source>
        <dbReference type="SAM" id="Phobius"/>
    </source>
</evidence>
<dbReference type="InterPro" id="IPR051684">
    <property type="entry name" value="Electron_Trans/Redox"/>
</dbReference>
<feature type="transmembrane region" description="Helical" evidence="7">
    <location>
        <begin position="34"/>
        <end position="52"/>
    </location>
</feature>
<evidence type="ECO:0000313" key="9">
    <source>
        <dbReference type="EMBL" id="OIR09908.1"/>
    </source>
</evidence>
<reference evidence="9" key="1">
    <citation type="submission" date="2016-10" db="EMBL/GenBank/DDBJ databases">
        <title>Sequence of Gallionella enrichment culture.</title>
        <authorList>
            <person name="Poehlein A."/>
            <person name="Muehling M."/>
            <person name="Daniel R."/>
        </authorList>
    </citation>
    <scope>NUCLEOTIDE SEQUENCE</scope>
</reference>
<evidence type="ECO:0000256" key="6">
    <source>
        <dbReference type="ARBA" id="ARBA00023014"/>
    </source>
</evidence>
<dbReference type="AlphaFoldDB" id="A0A1J5T7X1"/>
<dbReference type="PROSITE" id="PS00198">
    <property type="entry name" value="4FE4S_FER_1"/>
    <property type="match status" value="1"/>
</dbReference>
<keyword evidence="7" id="KW-0812">Transmembrane</keyword>
<keyword evidence="5" id="KW-0408">Iron</keyword>
<dbReference type="Pfam" id="PF13746">
    <property type="entry name" value="Fer4_18"/>
    <property type="match status" value="1"/>
</dbReference>
<dbReference type="GO" id="GO:0005886">
    <property type="term" value="C:plasma membrane"/>
    <property type="evidence" value="ECO:0007669"/>
    <property type="project" value="TreeGrafter"/>
</dbReference>
<comment type="caution">
    <text evidence="9">The sequence shown here is derived from an EMBL/GenBank/DDBJ whole genome shotgun (WGS) entry which is preliminary data.</text>
</comment>
<evidence type="ECO:0000256" key="1">
    <source>
        <dbReference type="ARBA" id="ARBA00022448"/>
    </source>
</evidence>
<keyword evidence="2" id="KW-0004">4Fe-4S</keyword>
<evidence type="ECO:0000259" key="8">
    <source>
        <dbReference type="PROSITE" id="PS51379"/>
    </source>
</evidence>
<organism evidence="9">
    <name type="scientific">mine drainage metagenome</name>
    <dbReference type="NCBI Taxonomy" id="410659"/>
    <lineage>
        <taxon>unclassified sequences</taxon>
        <taxon>metagenomes</taxon>
        <taxon>ecological metagenomes</taxon>
    </lineage>
</organism>
<protein>
    <submittedName>
        <fullName evidence="9">Ubp3 associated protein Bre5</fullName>
    </submittedName>
</protein>
<accession>A0A1J5T7X1</accession>
<feature type="transmembrane region" description="Helical" evidence="7">
    <location>
        <begin position="194"/>
        <end position="214"/>
    </location>
</feature>
<feature type="transmembrane region" description="Helical" evidence="7">
    <location>
        <begin position="86"/>
        <end position="107"/>
    </location>
</feature>
<dbReference type="GO" id="GO:0046872">
    <property type="term" value="F:metal ion binding"/>
    <property type="evidence" value="ECO:0007669"/>
    <property type="project" value="UniProtKB-KW"/>
</dbReference>
<dbReference type="InterPro" id="IPR017900">
    <property type="entry name" value="4Fe4S_Fe_S_CS"/>
</dbReference>
<dbReference type="SUPFAM" id="SSF54862">
    <property type="entry name" value="4Fe-4S ferredoxins"/>
    <property type="match status" value="1"/>
</dbReference>
<feature type="transmembrane region" description="Helical" evidence="7">
    <location>
        <begin position="330"/>
        <end position="350"/>
    </location>
</feature>
<dbReference type="NCBIfam" id="TIGR02745">
    <property type="entry name" value="ccoG_rdxA_fixG"/>
    <property type="match status" value="1"/>
</dbReference>
<evidence type="ECO:0000256" key="5">
    <source>
        <dbReference type="ARBA" id="ARBA00023004"/>
    </source>
</evidence>
<dbReference type="GO" id="GO:0051539">
    <property type="term" value="F:4 iron, 4 sulfur cluster binding"/>
    <property type="evidence" value="ECO:0007669"/>
    <property type="project" value="UniProtKB-KW"/>
</dbReference>
<dbReference type="Gene3D" id="2.60.40.10">
    <property type="entry name" value="Immunoglobulins"/>
    <property type="match status" value="1"/>
</dbReference>
<keyword evidence="7" id="KW-1133">Transmembrane helix</keyword>
<dbReference type="InterPro" id="IPR013783">
    <property type="entry name" value="Ig-like_fold"/>
</dbReference>
<sequence length="467" mass="51922">MSQQPPSAPSAEPPLYVKTPTIHPRAIKGPHRSMKTWLGILLVAVTALLPWLRWDRGPDMPHQAVLFSFTDMRAYLFGMDIWAQQFYLLTGILILACLVLFLATSLFGRIWCGFSCPQTVWTDLFVRIERLCEGERNARLRLENQPWTVNKILRKTAKHALWILVSSITGLIFCVYFTDAYAATAELLTGRASITLYSFWALFAGCTYGMAGFVREQMCIYMCPWPRIQGGMLDENTLNVTYDVARGEPRGRAKKGQEGAARGDCVDCRLCVQVCPTGIDIRDGVQMACINCGLCIDACNSVMARFDLPPNLIGWLPESKTKPKLFRPRTLIYGGLTAVLALVLLLATGLRREMDLSVLADRSPTSMRMSDGSVRDGYTVKLVNRHHRAVSGDLTVTGIPGLHLTRIGGAGNVSVLHLTAQPDTVTTFRVYIRQDRDAPKTDHAPILFNFNNGMATARSVFQVNMGQ</sequence>
<evidence type="ECO:0000256" key="2">
    <source>
        <dbReference type="ARBA" id="ARBA00022485"/>
    </source>
</evidence>
<evidence type="ECO:0000256" key="3">
    <source>
        <dbReference type="ARBA" id="ARBA00022723"/>
    </source>
</evidence>
<dbReference type="PANTHER" id="PTHR30176">
    <property type="entry name" value="FERREDOXIN-TYPE PROTEIN NAPH"/>
    <property type="match status" value="1"/>
</dbReference>
<feature type="transmembrane region" description="Helical" evidence="7">
    <location>
        <begin position="160"/>
        <end position="182"/>
    </location>
</feature>
<evidence type="ECO:0000256" key="4">
    <source>
        <dbReference type="ARBA" id="ARBA00022982"/>
    </source>
</evidence>
<name>A0A1J5T7X1_9ZZZZ</name>
<dbReference type="EMBL" id="MLJW01000024">
    <property type="protein sequence ID" value="OIR09908.1"/>
    <property type="molecule type" value="Genomic_DNA"/>
</dbReference>
<keyword evidence="1" id="KW-0813">Transport</keyword>
<gene>
    <name evidence="9" type="ORF">GALL_78290</name>
</gene>
<keyword evidence="3" id="KW-0479">Metal-binding</keyword>
<keyword evidence="7" id="KW-0472">Membrane</keyword>
<proteinExistence type="predicted"/>
<dbReference type="InterPro" id="IPR017896">
    <property type="entry name" value="4Fe4S_Fe-S-bd"/>
</dbReference>
<dbReference type="InterPro" id="IPR014116">
    <property type="entry name" value="Cyt_c_oxidase_cbb3_FixG"/>
</dbReference>
<dbReference type="PANTHER" id="PTHR30176:SF3">
    <property type="entry name" value="FERREDOXIN-TYPE PROTEIN NAPH"/>
    <property type="match status" value="1"/>
</dbReference>
<dbReference type="InterPro" id="IPR032879">
    <property type="entry name" value="FixG_C"/>
</dbReference>
<keyword evidence="6" id="KW-0411">Iron-sulfur</keyword>
<dbReference type="Pfam" id="PF11614">
    <property type="entry name" value="FixG_C"/>
    <property type="match status" value="1"/>
</dbReference>